<dbReference type="AlphaFoldDB" id="A0A9N8QAJ6"/>
<feature type="compositionally biased region" description="Polar residues" evidence="5">
    <location>
        <begin position="130"/>
        <end position="146"/>
    </location>
</feature>
<evidence type="ECO:0000313" key="7">
    <source>
        <dbReference type="EMBL" id="CAD6953947.1"/>
    </source>
</evidence>
<dbReference type="InterPro" id="IPR007854">
    <property type="entry name" value="Fip1_dom"/>
</dbReference>
<dbReference type="GO" id="GO:0006397">
    <property type="term" value="P:mRNA processing"/>
    <property type="evidence" value="ECO:0007669"/>
    <property type="project" value="UniProtKB-KW"/>
</dbReference>
<reference evidence="7 8" key="1">
    <citation type="submission" date="2020-10" db="EMBL/GenBank/DDBJ databases">
        <authorList>
            <person name="Sedaghatjoo S."/>
        </authorList>
    </citation>
    <scope>NUCLEOTIDE SEQUENCE [LARGE SCALE GENOMIC DNA]</scope>
    <source>
        <strain evidence="7 8">LLFL</strain>
    </source>
</reference>
<organism evidence="7 8">
    <name type="scientific">Tilletia laevis</name>
    <dbReference type="NCBI Taxonomy" id="157183"/>
    <lineage>
        <taxon>Eukaryota</taxon>
        <taxon>Fungi</taxon>
        <taxon>Dikarya</taxon>
        <taxon>Basidiomycota</taxon>
        <taxon>Ustilaginomycotina</taxon>
        <taxon>Exobasidiomycetes</taxon>
        <taxon>Tilletiales</taxon>
        <taxon>Tilletiaceae</taxon>
        <taxon>Tilletia</taxon>
    </lineage>
</organism>
<dbReference type="Proteomes" id="UP000836404">
    <property type="component" value="Unassembled WGS sequence"/>
</dbReference>
<name>A0A9N8QAJ6_9BASI</name>
<dbReference type="PANTHER" id="PTHR13484">
    <property type="entry name" value="FIP1-LIKE 1 PROTEIN"/>
    <property type="match status" value="1"/>
</dbReference>
<dbReference type="EMBL" id="CAJHJF010006062">
    <property type="protein sequence ID" value="CAD6953947.1"/>
    <property type="molecule type" value="Genomic_DNA"/>
</dbReference>
<feature type="region of interest" description="Disordered" evidence="5">
    <location>
        <begin position="308"/>
        <end position="376"/>
    </location>
</feature>
<gene>
    <name evidence="7" type="ORF">JKILLFL_G697</name>
</gene>
<comment type="caution">
    <text evidence="7">The sequence shown here is derived from an EMBL/GenBank/DDBJ whole genome shotgun (WGS) entry which is preliminary data.</text>
</comment>
<feature type="compositionally biased region" description="Gly residues" evidence="5">
    <location>
        <begin position="424"/>
        <end position="442"/>
    </location>
</feature>
<dbReference type="Pfam" id="PF05182">
    <property type="entry name" value="Fip1"/>
    <property type="match status" value="1"/>
</dbReference>
<feature type="compositionally biased region" description="Low complexity" evidence="5">
    <location>
        <begin position="167"/>
        <end position="185"/>
    </location>
</feature>
<feature type="region of interest" description="Disordered" evidence="5">
    <location>
        <begin position="209"/>
        <end position="275"/>
    </location>
</feature>
<feature type="domain" description="Pre-mRNA polyadenylation factor Fip1" evidence="6">
    <location>
        <begin position="265"/>
        <end position="306"/>
    </location>
</feature>
<evidence type="ECO:0000256" key="2">
    <source>
        <dbReference type="ARBA" id="ARBA00007459"/>
    </source>
</evidence>
<comment type="subcellular location">
    <subcellularLocation>
        <location evidence="1">Nucleus</location>
    </subcellularLocation>
</comment>
<evidence type="ECO:0000256" key="5">
    <source>
        <dbReference type="SAM" id="MobiDB-lite"/>
    </source>
</evidence>
<feature type="region of interest" description="Disordered" evidence="5">
    <location>
        <begin position="424"/>
        <end position="822"/>
    </location>
</feature>
<feature type="compositionally biased region" description="Basic and acidic residues" evidence="5">
    <location>
        <begin position="308"/>
        <end position="341"/>
    </location>
</feature>
<comment type="similarity">
    <text evidence="2">Belongs to the FIP1 family.</text>
</comment>
<evidence type="ECO:0000256" key="1">
    <source>
        <dbReference type="ARBA" id="ARBA00004123"/>
    </source>
</evidence>
<keyword evidence="3" id="KW-0507">mRNA processing</keyword>
<evidence type="ECO:0000256" key="3">
    <source>
        <dbReference type="ARBA" id="ARBA00022664"/>
    </source>
</evidence>
<feature type="compositionally biased region" description="Gly residues" evidence="5">
    <location>
        <begin position="476"/>
        <end position="490"/>
    </location>
</feature>
<dbReference type="PANTHER" id="PTHR13484:SF0">
    <property type="entry name" value="PRE-MRNA 3'-END-PROCESSING FACTOR FIP1"/>
    <property type="match status" value="1"/>
</dbReference>
<feature type="compositionally biased region" description="Acidic residues" evidence="5">
    <location>
        <begin position="1"/>
        <end position="16"/>
    </location>
</feature>
<dbReference type="InterPro" id="IPR051187">
    <property type="entry name" value="Pre-mRNA_3'-end_processing_reg"/>
</dbReference>
<feature type="compositionally biased region" description="Basic and acidic residues" evidence="5">
    <location>
        <begin position="706"/>
        <end position="777"/>
    </location>
</feature>
<protein>
    <recommendedName>
        <fullName evidence="6">Pre-mRNA polyadenylation factor Fip1 domain-containing protein</fullName>
    </recommendedName>
</protein>
<feature type="compositionally biased region" description="Acidic residues" evidence="5">
    <location>
        <begin position="250"/>
        <end position="259"/>
    </location>
</feature>
<feature type="region of interest" description="Disordered" evidence="5">
    <location>
        <begin position="1"/>
        <end position="191"/>
    </location>
</feature>
<evidence type="ECO:0000313" key="8">
    <source>
        <dbReference type="Proteomes" id="UP000836404"/>
    </source>
</evidence>
<feature type="compositionally biased region" description="Low complexity" evidence="5">
    <location>
        <begin position="455"/>
        <end position="474"/>
    </location>
</feature>
<sequence length="846" mass="89224">MEDDDAFLYGAGEEETSPSAAPSAPAPDEKGGTEDVPSADANGLAKVSEKQGEGVDANGDGEDAGEEGEADDDEDEEEEEGEEEEESDDDLEIITEAPLDGSGAAATAAAYSRVRPPHMGRVSGGPAPRQVSNANIGSGGLTSEYTPLSRAKPLPDSPANAARQGTPSAAGPQLQQQQPYQGSIPPTVPVTSLGLLGAKLEPQYAAYKDLGPEVAPGPPPSTAPRLELSPRRAALHIDPGTGLSTAPDGEVGEDDDEPDGPTLYEVDPSSYADRPWRRAGADLTDYFNYGFNEESWRLYMERKRELMKTREDRLREREEERERERIRARENEEEKRRKAEADAAEAAAKNAREAQAARDAAASAAAGGGHDDIPNHDQLLRQLMNMMAPGMPPPQQINMLQQMGVVNHHGRLVPQMLHMMGMFPGGGGGPGGGGPSGPGAGPNQGMMGMGPPPSMGGMPPMSMGMGMNMNQAQPSGPGGMGMGMGGGMQGGPAPPGGPRADRRIPSGPAGQQGLPHRPPTGPAASGPLRMPSGPAADAASMLEDQERPSQAGEDENDDRSKTTDQDGDISNGLPQDQVPPPGPAAQTHGRAPRSSRGARVPPGTPTGPSGGNGRPPPTGPAAERNRNSGPATLPPNVPTGPRGAGKGRRYNDRDTVPGAPDALDYGASNPTFRREEREASSPPPRSVSGRDDDDRRSSRRRGGRGGGDRSPHDERDRSDRDWERERERERDDRDRRESSGHRNRERDRSVSEADERRDSNGADGSREKARAERRAGKGEGGAGSKRGREDDDEVASTTSTRRRRSGVTPGKQFTREAAVNGSDSANILIIPCSFIASSGNIFMPPS</sequence>
<evidence type="ECO:0000259" key="6">
    <source>
        <dbReference type="Pfam" id="PF05182"/>
    </source>
</evidence>
<keyword evidence="8" id="KW-1185">Reference proteome</keyword>
<dbReference type="GO" id="GO:0005847">
    <property type="term" value="C:mRNA cleavage and polyadenylation specificity factor complex"/>
    <property type="evidence" value="ECO:0007669"/>
    <property type="project" value="TreeGrafter"/>
</dbReference>
<accession>A0A9N8QAJ6</accession>
<proteinExistence type="inferred from homology"/>
<keyword evidence="4" id="KW-0539">Nucleus</keyword>
<evidence type="ECO:0000256" key="4">
    <source>
        <dbReference type="ARBA" id="ARBA00023242"/>
    </source>
</evidence>
<feature type="compositionally biased region" description="Acidic residues" evidence="5">
    <location>
        <begin position="59"/>
        <end position="93"/>
    </location>
</feature>